<dbReference type="AlphaFoldDB" id="A0A0K0E214"/>
<keyword evidence="1" id="KW-1185">Reference proteome</keyword>
<evidence type="ECO:0000313" key="2">
    <source>
        <dbReference type="WBParaSite" id="SSTP_0000353400.1"/>
    </source>
</evidence>
<organism evidence="2">
    <name type="scientific">Strongyloides stercoralis</name>
    <name type="common">Threadworm</name>
    <dbReference type="NCBI Taxonomy" id="6248"/>
    <lineage>
        <taxon>Eukaryota</taxon>
        <taxon>Metazoa</taxon>
        <taxon>Ecdysozoa</taxon>
        <taxon>Nematoda</taxon>
        <taxon>Chromadorea</taxon>
        <taxon>Rhabditida</taxon>
        <taxon>Tylenchina</taxon>
        <taxon>Panagrolaimomorpha</taxon>
        <taxon>Strongyloidoidea</taxon>
        <taxon>Strongyloididae</taxon>
        <taxon>Strongyloides</taxon>
    </lineage>
</organism>
<reference evidence="2" key="1">
    <citation type="submission" date="2015-08" db="UniProtKB">
        <authorList>
            <consortium name="WormBaseParasite"/>
        </authorList>
    </citation>
    <scope>IDENTIFICATION</scope>
</reference>
<evidence type="ECO:0000313" key="1">
    <source>
        <dbReference type="Proteomes" id="UP000035681"/>
    </source>
</evidence>
<dbReference type="WBParaSite" id="SSTP_0000353400.1">
    <property type="protein sequence ID" value="SSTP_0000353400.1"/>
    <property type="gene ID" value="SSTP_0000353400"/>
</dbReference>
<sequence>MNSESSSDLVAKMKKIIMELQSKGVKVKEESVLSLNVKLSEIISRLRCEEEFKTPELVENIIIKYSIKKKCYNCLDYDYFSNIYLSVKREQVNNLAHLKENNYNDNDVLNGIVFSLNNKYSDYSIVDSGISTHIIDNLELL</sequence>
<accession>A0A0K0E214</accession>
<protein>
    <submittedName>
        <fullName evidence="2 3">Uncharacterized protein</fullName>
    </submittedName>
</protein>
<evidence type="ECO:0000313" key="3">
    <source>
        <dbReference type="WBParaSite" id="TCONS_00017116.p1"/>
    </source>
</evidence>
<name>A0A0K0E214_STRER</name>
<dbReference type="Proteomes" id="UP000035681">
    <property type="component" value="Unplaced"/>
</dbReference>
<proteinExistence type="predicted"/>
<dbReference type="WBParaSite" id="TCONS_00017116.p1">
    <property type="protein sequence ID" value="TCONS_00017116.p1"/>
    <property type="gene ID" value="XLOC_011273"/>
</dbReference>